<evidence type="ECO:0000256" key="3">
    <source>
        <dbReference type="ARBA" id="ARBA00022475"/>
    </source>
</evidence>
<keyword evidence="3" id="KW-1003">Cell membrane</keyword>
<evidence type="ECO:0000313" key="9">
    <source>
        <dbReference type="EMBL" id="WYM97344.1"/>
    </source>
</evidence>
<keyword evidence="6 7" id="KW-0472">Membrane</keyword>
<evidence type="ECO:0000256" key="1">
    <source>
        <dbReference type="ARBA" id="ARBA00004651"/>
    </source>
</evidence>
<sequence>MNKINNSLFKFIKRKKINISPTTHINSMQLFWKRFFTKKINIFSLILFLIILVIILIGLLFIKNSSIKPLSDSWYTNDLPSMYNKIIARNFEKGEQLNFIRRMAEISKQNAKLNGTKPIFEILYDSAFDSGGNLTTTTDIVTLYYNPYDLIKAINLYTDQKIHFNDLILGSNSRGIDIYSRIFISIAISLTIIITSIFINIFIGFSLGALFALNSYKWYAKIIDSISTIINSLPEIIWVFILCIFMGTKWWSILIIFSLISWTSFYEISKNEILELNKSDFIIALKSIGLNKFQISYYHLFKRVLPSHLILLTEKLNNGILIISSLVFLEFINESNNINIGVILKEAINSMQTNSLYLVVTSIIIIWFTISLKLFSNSLANTYNPKI</sequence>
<evidence type="ECO:0000256" key="2">
    <source>
        <dbReference type="ARBA" id="ARBA00022448"/>
    </source>
</evidence>
<keyword evidence="10" id="KW-1185">Reference proteome</keyword>
<dbReference type="PANTHER" id="PTHR43386:SF1">
    <property type="entry name" value="D,D-DIPEPTIDE TRANSPORT SYSTEM PERMEASE PROTEIN DDPC-RELATED"/>
    <property type="match status" value="1"/>
</dbReference>
<accession>A0ABZ2TLL3</accession>
<dbReference type="CDD" id="cd06261">
    <property type="entry name" value="TM_PBP2"/>
    <property type="match status" value="1"/>
</dbReference>
<evidence type="ECO:0000256" key="4">
    <source>
        <dbReference type="ARBA" id="ARBA00022692"/>
    </source>
</evidence>
<feature type="transmembrane region" description="Helical" evidence="7">
    <location>
        <begin position="356"/>
        <end position="375"/>
    </location>
</feature>
<dbReference type="SUPFAM" id="SSF161098">
    <property type="entry name" value="MetI-like"/>
    <property type="match status" value="1"/>
</dbReference>
<keyword evidence="2 7" id="KW-0813">Transport</keyword>
<comment type="similarity">
    <text evidence="7">Belongs to the binding-protein-dependent transport system permease family.</text>
</comment>
<organism evidence="9 10">
    <name type="scientific">Metamycoplasma faucium</name>
    <dbReference type="NCBI Taxonomy" id="56142"/>
    <lineage>
        <taxon>Bacteria</taxon>
        <taxon>Bacillati</taxon>
        <taxon>Mycoplasmatota</taxon>
        <taxon>Mycoplasmoidales</taxon>
        <taxon>Metamycoplasmataceae</taxon>
        <taxon>Metamycoplasma</taxon>
    </lineage>
</organism>
<feature type="transmembrane region" description="Helical" evidence="7">
    <location>
        <begin position="183"/>
        <end position="216"/>
    </location>
</feature>
<proteinExistence type="inferred from homology"/>
<feature type="domain" description="ABC transmembrane type-1" evidence="8">
    <location>
        <begin position="186"/>
        <end position="376"/>
    </location>
</feature>
<protein>
    <submittedName>
        <fullName evidence="9">ABC transporter permease subunit</fullName>
    </submittedName>
</protein>
<keyword evidence="5 7" id="KW-1133">Transmembrane helix</keyword>
<dbReference type="Proteomes" id="UP001622612">
    <property type="component" value="Chromosome"/>
</dbReference>
<evidence type="ECO:0000256" key="5">
    <source>
        <dbReference type="ARBA" id="ARBA00022989"/>
    </source>
</evidence>
<dbReference type="InterPro" id="IPR050366">
    <property type="entry name" value="BP-dependent_transpt_permease"/>
</dbReference>
<gene>
    <name evidence="9" type="ORF">LQ356_00400</name>
</gene>
<comment type="subcellular location">
    <subcellularLocation>
        <location evidence="1 7">Cell membrane</location>
        <topology evidence="1 7">Multi-pass membrane protein</topology>
    </subcellularLocation>
</comment>
<evidence type="ECO:0000313" key="10">
    <source>
        <dbReference type="Proteomes" id="UP001622612"/>
    </source>
</evidence>
<feature type="transmembrane region" description="Helical" evidence="7">
    <location>
        <begin position="236"/>
        <end position="260"/>
    </location>
</feature>
<feature type="transmembrane region" description="Helical" evidence="7">
    <location>
        <begin position="40"/>
        <end position="62"/>
    </location>
</feature>
<dbReference type="PROSITE" id="PS50928">
    <property type="entry name" value="ABC_TM1"/>
    <property type="match status" value="1"/>
</dbReference>
<evidence type="ECO:0000256" key="6">
    <source>
        <dbReference type="ARBA" id="ARBA00023136"/>
    </source>
</evidence>
<dbReference type="EMBL" id="CP088155">
    <property type="protein sequence ID" value="WYM97344.1"/>
    <property type="molecule type" value="Genomic_DNA"/>
</dbReference>
<evidence type="ECO:0000256" key="7">
    <source>
        <dbReference type="RuleBase" id="RU363032"/>
    </source>
</evidence>
<dbReference type="InterPro" id="IPR035906">
    <property type="entry name" value="MetI-like_sf"/>
</dbReference>
<dbReference type="Pfam" id="PF00528">
    <property type="entry name" value="BPD_transp_1"/>
    <property type="match status" value="1"/>
</dbReference>
<keyword evidence="4 7" id="KW-0812">Transmembrane</keyword>
<evidence type="ECO:0000259" key="8">
    <source>
        <dbReference type="PROSITE" id="PS50928"/>
    </source>
</evidence>
<reference evidence="9" key="1">
    <citation type="submission" date="2021-11" db="EMBL/GenBank/DDBJ databases">
        <title>The first genome sequence of unculturable Mycoplasma faucium obtained by de novo assembly of metagenomic reads.</title>
        <authorList>
            <person name="Sabat A.J."/>
            <person name="Bathoorn E."/>
            <person name="Akkerboom V."/>
            <person name="Friedrich A.W."/>
        </authorList>
    </citation>
    <scope>NUCLEOTIDE SEQUENCE [LARGE SCALE GENOMIC DNA]</scope>
    <source>
        <strain evidence="9">UMCG-MFM1</strain>
    </source>
</reference>
<dbReference type="RefSeq" id="WP_405311744.1">
    <property type="nucleotide sequence ID" value="NZ_CP088155.1"/>
</dbReference>
<name>A0ABZ2TLL3_9BACT</name>
<dbReference type="InterPro" id="IPR000515">
    <property type="entry name" value="MetI-like"/>
</dbReference>
<dbReference type="PANTHER" id="PTHR43386">
    <property type="entry name" value="OLIGOPEPTIDE TRANSPORT SYSTEM PERMEASE PROTEIN APPC"/>
    <property type="match status" value="1"/>
</dbReference>